<protein>
    <submittedName>
        <fullName evidence="1">Uncharacterized protein</fullName>
    </submittedName>
</protein>
<proteinExistence type="predicted"/>
<gene>
    <name evidence="1" type="ORF">NC653_007279</name>
</gene>
<reference evidence="1" key="1">
    <citation type="journal article" date="2023" name="Mol. Ecol. Resour.">
        <title>Chromosome-level genome assembly of a triploid poplar Populus alba 'Berolinensis'.</title>
        <authorList>
            <person name="Chen S."/>
            <person name="Yu Y."/>
            <person name="Wang X."/>
            <person name="Wang S."/>
            <person name="Zhang T."/>
            <person name="Zhou Y."/>
            <person name="He R."/>
            <person name="Meng N."/>
            <person name="Wang Y."/>
            <person name="Liu W."/>
            <person name="Liu Z."/>
            <person name="Liu J."/>
            <person name="Guo Q."/>
            <person name="Huang H."/>
            <person name="Sederoff R.R."/>
            <person name="Wang G."/>
            <person name="Qu G."/>
            <person name="Chen S."/>
        </authorList>
    </citation>
    <scope>NUCLEOTIDE SEQUENCE</scope>
    <source>
        <strain evidence="1">SC-2020</strain>
    </source>
</reference>
<evidence type="ECO:0000313" key="1">
    <source>
        <dbReference type="EMBL" id="KAJ7008564.1"/>
    </source>
</evidence>
<keyword evidence="2" id="KW-1185">Reference proteome</keyword>
<dbReference type="EMBL" id="JAQIZT010000002">
    <property type="protein sequence ID" value="KAJ7008564.1"/>
    <property type="molecule type" value="Genomic_DNA"/>
</dbReference>
<evidence type="ECO:0000313" key="2">
    <source>
        <dbReference type="Proteomes" id="UP001164929"/>
    </source>
</evidence>
<dbReference type="AlphaFoldDB" id="A0AAD6RGI0"/>
<sequence length="70" mass="8307">MKYVEHIIPNLTMESSTEPIKRTVHPLVICFKEEIASKLLLSSNLIYFYLPFTNIRHHNFSHLFLRFVST</sequence>
<dbReference type="Proteomes" id="UP001164929">
    <property type="component" value="Chromosome 2"/>
</dbReference>
<accession>A0AAD6RGI0</accession>
<comment type="caution">
    <text evidence="1">The sequence shown here is derived from an EMBL/GenBank/DDBJ whole genome shotgun (WGS) entry which is preliminary data.</text>
</comment>
<organism evidence="1 2">
    <name type="scientific">Populus alba x Populus x berolinensis</name>
    <dbReference type="NCBI Taxonomy" id="444605"/>
    <lineage>
        <taxon>Eukaryota</taxon>
        <taxon>Viridiplantae</taxon>
        <taxon>Streptophyta</taxon>
        <taxon>Embryophyta</taxon>
        <taxon>Tracheophyta</taxon>
        <taxon>Spermatophyta</taxon>
        <taxon>Magnoliopsida</taxon>
        <taxon>eudicotyledons</taxon>
        <taxon>Gunneridae</taxon>
        <taxon>Pentapetalae</taxon>
        <taxon>rosids</taxon>
        <taxon>fabids</taxon>
        <taxon>Malpighiales</taxon>
        <taxon>Salicaceae</taxon>
        <taxon>Saliceae</taxon>
        <taxon>Populus</taxon>
    </lineage>
</organism>
<name>A0AAD6RGI0_9ROSI</name>